<evidence type="ECO:0000313" key="3">
    <source>
        <dbReference type="Proteomes" id="UP000233425"/>
    </source>
</evidence>
<dbReference type="AlphaFoldDB" id="A0A2N0V0J6"/>
<keyword evidence="3" id="KW-1185">Reference proteome</keyword>
<keyword evidence="1" id="KW-0732">Signal</keyword>
<comment type="caution">
    <text evidence="2">The sequence shown here is derived from an EMBL/GenBank/DDBJ whole genome shotgun (WGS) entry which is preliminary data.</text>
</comment>
<name>A0A2N0V0J6_9FIRM</name>
<evidence type="ECO:0000313" key="2">
    <source>
        <dbReference type="EMBL" id="PKD32725.1"/>
    </source>
</evidence>
<dbReference type="Gene3D" id="3.80.10.10">
    <property type="entry name" value="Ribonuclease Inhibitor"/>
    <property type="match status" value="2"/>
</dbReference>
<reference evidence="2" key="1">
    <citation type="journal article" date="2018" name="Environ. Microbiol.">
        <title>Sporulation capability and amylosome conservation among diverse human colonic and rumen isolates of the keystone starch-degrader Ruminococcus bromii.</title>
        <authorList>
            <person name="Mukhopadhya I."/>
            <person name="Morais S."/>
            <person name="Laverde-Gomez J."/>
            <person name="Sheridan P.O."/>
            <person name="Walker A.W."/>
            <person name="Kelly W."/>
            <person name="Klieve A.V."/>
            <person name="Ouwerkerk D."/>
            <person name="Duncan S.H."/>
            <person name="Louis P."/>
            <person name="Koropatkin N."/>
            <person name="Cockburn D."/>
            <person name="Kibler R."/>
            <person name="Cooper P.J."/>
            <person name="Sandoval C."/>
            <person name="Crost E."/>
            <person name="Juge N."/>
            <person name="Bayer E.A."/>
            <person name="Flint H.J."/>
        </authorList>
    </citation>
    <scope>NUCLEOTIDE SEQUENCE [LARGE SCALE GENOMIC DNA]</scope>
    <source>
        <strain evidence="2">ATCC 27255</strain>
    </source>
</reference>
<evidence type="ECO:0000256" key="1">
    <source>
        <dbReference type="SAM" id="SignalP"/>
    </source>
</evidence>
<dbReference type="RefSeq" id="WP_101028228.1">
    <property type="nucleotide sequence ID" value="NZ_CABMMZ010000013.1"/>
</dbReference>
<organism evidence="2 3">
    <name type="scientific">Ruminococcus bromii</name>
    <dbReference type="NCBI Taxonomy" id="40518"/>
    <lineage>
        <taxon>Bacteria</taxon>
        <taxon>Bacillati</taxon>
        <taxon>Bacillota</taxon>
        <taxon>Clostridia</taxon>
        <taxon>Eubacteriales</taxon>
        <taxon>Oscillospiraceae</taxon>
        <taxon>Ruminococcus</taxon>
    </lineage>
</organism>
<evidence type="ECO:0008006" key="4">
    <source>
        <dbReference type="Google" id="ProtNLM"/>
    </source>
</evidence>
<dbReference type="InterPro" id="IPR032675">
    <property type="entry name" value="LRR_dom_sf"/>
</dbReference>
<accession>A0A2N0V0J6</accession>
<gene>
    <name evidence="2" type="ORF">RBATCC27255_00038</name>
</gene>
<feature type="signal peptide" evidence="1">
    <location>
        <begin position="1"/>
        <end position="30"/>
    </location>
</feature>
<protein>
    <recommendedName>
        <fullName evidence="4">Leucine-rich repeat domain-containing protein</fullName>
    </recommendedName>
</protein>
<proteinExistence type="predicted"/>
<dbReference type="Proteomes" id="UP000233425">
    <property type="component" value="Unassembled WGS sequence"/>
</dbReference>
<dbReference type="Pfam" id="PF13306">
    <property type="entry name" value="LRR_5"/>
    <property type="match status" value="2"/>
</dbReference>
<dbReference type="EMBL" id="NNSR01000013">
    <property type="protein sequence ID" value="PKD32725.1"/>
    <property type="molecule type" value="Genomic_DNA"/>
</dbReference>
<feature type="chain" id="PRO_5039296303" description="Leucine-rich repeat domain-containing protein" evidence="1">
    <location>
        <begin position="31"/>
        <end position="331"/>
    </location>
</feature>
<dbReference type="InterPro" id="IPR026906">
    <property type="entry name" value="LRR_5"/>
</dbReference>
<sequence>MKSKLFTHKFFVVLCISVAALLGLSFLARATIVNNRFEQMAVDEKYSLKASADGQFSIQFQDDENGNFYATVGLFRGGYYGLDDAYIPTSYDENTKITAIEKEAFSGFDCLKKVVIPNGICEIKDDAFKDSKNITEIYIAPSVNKIAKTAFDGIDNLTIYAEKGSYAEKFAVENKINYKNYTTEPENPEAKNTDYSKIRNGAYYGEYYNYDVIYDEGKPVCVITNYNPMSSEEKLEIPAHIDGLDVISIADDAINYGGAKKTVVPDTVKFIADNAFKESYSLEDIYLTKNVSYIGKSAFKDSKDLTIHAPTDSYAHTFATENKINFKATDD</sequence>